<evidence type="ECO:0000256" key="4">
    <source>
        <dbReference type="ARBA" id="ARBA00022741"/>
    </source>
</evidence>
<evidence type="ECO:0000259" key="8">
    <source>
        <dbReference type="PROSITE" id="PS50011"/>
    </source>
</evidence>
<dbReference type="InterPro" id="IPR011009">
    <property type="entry name" value="Kinase-like_dom_sf"/>
</dbReference>
<name>A0A6F8XYF4_9ACTN</name>
<gene>
    <name evidence="9" type="ORF">Pflav_052500</name>
</gene>
<dbReference type="CDD" id="cd14014">
    <property type="entry name" value="STKc_PknB_like"/>
    <property type="match status" value="1"/>
</dbReference>
<dbReference type="PANTHER" id="PTHR43289">
    <property type="entry name" value="MITOGEN-ACTIVATED PROTEIN KINASE KINASE KINASE 20-RELATED"/>
    <property type="match status" value="1"/>
</dbReference>
<accession>A0A6F8XYF4</accession>
<reference evidence="9 10" key="1">
    <citation type="submission" date="2020-03" db="EMBL/GenBank/DDBJ databases">
        <title>Whole genome shotgun sequence of Phytohabitans flavus NBRC 107702.</title>
        <authorList>
            <person name="Komaki H."/>
            <person name="Tamura T."/>
        </authorList>
    </citation>
    <scope>NUCLEOTIDE SEQUENCE [LARGE SCALE GENOMIC DNA]</scope>
    <source>
        <strain evidence="9 10">NBRC 107702</strain>
    </source>
</reference>
<dbReference type="SMART" id="SM00220">
    <property type="entry name" value="S_TKc"/>
    <property type="match status" value="1"/>
</dbReference>
<keyword evidence="10" id="KW-1185">Reference proteome</keyword>
<feature type="region of interest" description="Disordered" evidence="7">
    <location>
        <begin position="155"/>
        <end position="185"/>
    </location>
</feature>
<dbReference type="PROSITE" id="PS00108">
    <property type="entry name" value="PROTEIN_KINASE_ST"/>
    <property type="match status" value="1"/>
</dbReference>
<keyword evidence="6" id="KW-0067">ATP-binding</keyword>
<dbReference type="KEGG" id="pfla:Pflav_052500"/>
<dbReference type="PROSITE" id="PS50011">
    <property type="entry name" value="PROTEIN_KINASE_DOM"/>
    <property type="match status" value="1"/>
</dbReference>
<dbReference type="EMBL" id="AP022870">
    <property type="protein sequence ID" value="BCB78840.1"/>
    <property type="molecule type" value="Genomic_DNA"/>
</dbReference>
<evidence type="ECO:0000256" key="6">
    <source>
        <dbReference type="ARBA" id="ARBA00022840"/>
    </source>
</evidence>
<dbReference type="GO" id="GO:0005524">
    <property type="term" value="F:ATP binding"/>
    <property type="evidence" value="ECO:0007669"/>
    <property type="project" value="UniProtKB-KW"/>
</dbReference>
<evidence type="ECO:0000313" key="9">
    <source>
        <dbReference type="EMBL" id="BCB78840.1"/>
    </source>
</evidence>
<keyword evidence="2" id="KW-0723">Serine/threonine-protein kinase</keyword>
<keyword evidence="3" id="KW-0808">Transferase</keyword>
<keyword evidence="4" id="KW-0547">Nucleotide-binding</keyword>
<protein>
    <recommendedName>
        <fullName evidence="1">non-specific serine/threonine protein kinase</fullName>
        <ecNumber evidence="1">2.7.11.1</ecNumber>
    </recommendedName>
</protein>
<organism evidence="9 10">
    <name type="scientific">Phytohabitans flavus</name>
    <dbReference type="NCBI Taxonomy" id="1076124"/>
    <lineage>
        <taxon>Bacteria</taxon>
        <taxon>Bacillati</taxon>
        <taxon>Actinomycetota</taxon>
        <taxon>Actinomycetes</taxon>
        <taxon>Micromonosporales</taxon>
        <taxon>Micromonosporaceae</taxon>
    </lineage>
</organism>
<feature type="domain" description="Protein kinase" evidence="8">
    <location>
        <begin position="1"/>
        <end position="224"/>
    </location>
</feature>
<keyword evidence="5" id="KW-0418">Kinase</keyword>
<dbReference type="Proteomes" id="UP000502508">
    <property type="component" value="Chromosome"/>
</dbReference>
<dbReference type="InterPro" id="IPR000719">
    <property type="entry name" value="Prot_kinase_dom"/>
</dbReference>
<dbReference type="PANTHER" id="PTHR43289:SF6">
    <property type="entry name" value="SERINE_THREONINE-PROTEIN KINASE NEKL-3"/>
    <property type="match status" value="1"/>
</dbReference>
<dbReference type="GO" id="GO:0004674">
    <property type="term" value="F:protein serine/threonine kinase activity"/>
    <property type="evidence" value="ECO:0007669"/>
    <property type="project" value="UniProtKB-KW"/>
</dbReference>
<evidence type="ECO:0000256" key="1">
    <source>
        <dbReference type="ARBA" id="ARBA00012513"/>
    </source>
</evidence>
<dbReference type="AlphaFoldDB" id="A0A6F8XYF4"/>
<evidence type="ECO:0000256" key="3">
    <source>
        <dbReference type="ARBA" id="ARBA00022679"/>
    </source>
</evidence>
<dbReference type="InterPro" id="IPR008271">
    <property type="entry name" value="Ser/Thr_kinase_AS"/>
</dbReference>
<evidence type="ECO:0000256" key="2">
    <source>
        <dbReference type="ARBA" id="ARBA00022527"/>
    </source>
</evidence>
<dbReference type="Gene3D" id="1.10.510.10">
    <property type="entry name" value="Transferase(Phosphotransferase) domain 1"/>
    <property type="match status" value="1"/>
</dbReference>
<evidence type="ECO:0000313" key="10">
    <source>
        <dbReference type="Proteomes" id="UP000502508"/>
    </source>
</evidence>
<proteinExistence type="predicted"/>
<dbReference type="SUPFAM" id="SSF56112">
    <property type="entry name" value="Protein kinase-like (PK-like)"/>
    <property type="match status" value="1"/>
</dbReference>
<evidence type="ECO:0000256" key="7">
    <source>
        <dbReference type="SAM" id="MobiDB-lite"/>
    </source>
</evidence>
<dbReference type="Pfam" id="PF00069">
    <property type="entry name" value="Pkinase"/>
    <property type="match status" value="1"/>
</dbReference>
<sequence length="224" mass="23524">MWRAEDLATGDVVAVKILHTTAAEQPDLVDAFLAEAEILAELDHPSVIRSRNFVPQDTQHALVMDLVDGEDLRRRVRRDGPLAPAAAVDIVAQVAGALAYLHRQGVVHGDVKPANLLFSAGEGLVRLADFGTARRIAAAVAVDDPAGAEGEAAVVQATPSTSPLRWSPESCPPRRPTCTPSASSSSNCFAGAARTGAEASSTCSPGTRAASRCHRRACRRCSGR</sequence>
<evidence type="ECO:0000256" key="5">
    <source>
        <dbReference type="ARBA" id="ARBA00022777"/>
    </source>
</evidence>
<reference evidence="9 10" key="2">
    <citation type="submission" date="2020-03" db="EMBL/GenBank/DDBJ databases">
        <authorList>
            <person name="Ichikawa N."/>
            <person name="Kimura A."/>
            <person name="Kitahashi Y."/>
            <person name="Uohara A."/>
        </authorList>
    </citation>
    <scope>NUCLEOTIDE SEQUENCE [LARGE SCALE GENOMIC DNA]</scope>
    <source>
        <strain evidence="9 10">NBRC 107702</strain>
    </source>
</reference>
<dbReference type="EC" id="2.7.11.1" evidence="1"/>